<accession>A0A7W9ZEK1</accession>
<dbReference type="RefSeq" id="WP_184262846.1">
    <property type="nucleotide sequence ID" value="NZ_JACIIX010000004.1"/>
</dbReference>
<dbReference type="AlphaFoldDB" id="A0A7W9ZEK1"/>
<feature type="compositionally biased region" description="Acidic residues" evidence="1">
    <location>
        <begin position="109"/>
        <end position="126"/>
    </location>
</feature>
<comment type="caution">
    <text evidence="2">The sequence shown here is derived from an EMBL/GenBank/DDBJ whole genome shotgun (WGS) entry which is preliminary data.</text>
</comment>
<gene>
    <name evidence="2" type="ORF">FHS48_001463</name>
</gene>
<proteinExistence type="predicted"/>
<feature type="compositionally biased region" description="Gly residues" evidence="1">
    <location>
        <begin position="130"/>
        <end position="139"/>
    </location>
</feature>
<evidence type="ECO:0000313" key="3">
    <source>
        <dbReference type="Proteomes" id="UP000544872"/>
    </source>
</evidence>
<evidence type="ECO:0000313" key="2">
    <source>
        <dbReference type="EMBL" id="MBB6210053.1"/>
    </source>
</evidence>
<sequence length="208" mass="21741">MFSLSPFSPVQLYEQVRPAPRIGRANEHPFSAPEQDTAASRKREQADRGAAAQEQALRGFGGSATLLSSALLAELGRHMALPAQTQATVTPEKETQGAALDKKRKSVEDDAEAESEGISDASEENDASVGQGGLSGAAGGLRPKETSAQGGAVAEGASVTNEDAVSAEPDRSAFLVRLQRAKSVYAQGQMASGDYSFVRTAEVFQMVA</sequence>
<evidence type="ECO:0000256" key="1">
    <source>
        <dbReference type="SAM" id="MobiDB-lite"/>
    </source>
</evidence>
<reference evidence="2 3" key="1">
    <citation type="submission" date="2020-08" db="EMBL/GenBank/DDBJ databases">
        <title>Genomic Encyclopedia of Type Strains, Phase IV (KMG-IV): sequencing the most valuable type-strain genomes for metagenomic binning, comparative biology and taxonomic classification.</title>
        <authorList>
            <person name="Goeker M."/>
        </authorList>
    </citation>
    <scope>NUCLEOTIDE SEQUENCE [LARGE SCALE GENOMIC DNA]</scope>
    <source>
        <strain evidence="2 3">DSM 11590</strain>
    </source>
</reference>
<dbReference type="Proteomes" id="UP000544872">
    <property type="component" value="Unassembled WGS sequence"/>
</dbReference>
<protein>
    <submittedName>
        <fullName evidence="2">Uncharacterized protein</fullName>
    </submittedName>
</protein>
<feature type="region of interest" description="Disordered" evidence="1">
    <location>
        <begin position="82"/>
        <end position="168"/>
    </location>
</feature>
<dbReference type="EMBL" id="JACIIX010000004">
    <property type="protein sequence ID" value="MBB6210053.1"/>
    <property type="molecule type" value="Genomic_DNA"/>
</dbReference>
<organism evidence="2 3">
    <name type="scientific">Novispirillum itersonii</name>
    <name type="common">Aquaspirillum itersonii</name>
    <dbReference type="NCBI Taxonomy" id="189"/>
    <lineage>
        <taxon>Bacteria</taxon>
        <taxon>Pseudomonadati</taxon>
        <taxon>Pseudomonadota</taxon>
        <taxon>Alphaproteobacteria</taxon>
        <taxon>Rhodospirillales</taxon>
        <taxon>Novispirillaceae</taxon>
        <taxon>Novispirillum</taxon>
    </lineage>
</organism>
<name>A0A7W9ZEK1_NOVIT</name>
<keyword evidence="3" id="KW-1185">Reference proteome</keyword>
<feature type="region of interest" description="Disordered" evidence="1">
    <location>
        <begin position="18"/>
        <end position="59"/>
    </location>
</feature>